<sequence>MITRRADGYEIDTDPDRLDIDLMHNWLSTDAFWALGRSREVVEQSARASLNFGLYDAHGAQVAYARVVTDLTTLAWLCDVYVDRDHRGSGLGTWLAAAVRDHLAPYKLKRVLLSTLDAHSVYAKVGFVPFPDPEKLMIMGAVQ</sequence>
<keyword evidence="3" id="KW-1185">Reference proteome</keyword>
<dbReference type="SUPFAM" id="SSF55729">
    <property type="entry name" value="Acyl-CoA N-acyltransferases (Nat)"/>
    <property type="match status" value="1"/>
</dbReference>
<dbReference type="OrthoDB" id="3216107at2"/>
<dbReference type="Pfam" id="PF00583">
    <property type="entry name" value="Acetyltransf_1"/>
    <property type="match status" value="1"/>
</dbReference>
<dbReference type="InterPro" id="IPR016181">
    <property type="entry name" value="Acyl_CoA_acyltransferase"/>
</dbReference>
<gene>
    <name evidence="2" type="ORF">FCH28_06665</name>
</gene>
<dbReference type="Gene3D" id="3.40.630.30">
    <property type="match status" value="1"/>
</dbReference>
<dbReference type="PANTHER" id="PTHR43233">
    <property type="entry name" value="FAMILY N-ACETYLTRANSFERASE, PUTATIVE (AFU_ORTHOLOGUE AFUA_6G03350)-RELATED"/>
    <property type="match status" value="1"/>
</dbReference>
<organism evidence="2 3">
    <name type="scientific">Streptomyces piniterrae</name>
    <dbReference type="NCBI Taxonomy" id="2571125"/>
    <lineage>
        <taxon>Bacteria</taxon>
        <taxon>Bacillati</taxon>
        <taxon>Actinomycetota</taxon>
        <taxon>Actinomycetes</taxon>
        <taxon>Kitasatosporales</taxon>
        <taxon>Streptomycetaceae</taxon>
        <taxon>Streptomyces</taxon>
    </lineage>
</organism>
<dbReference type="GO" id="GO:0016747">
    <property type="term" value="F:acyltransferase activity, transferring groups other than amino-acyl groups"/>
    <property type="evidence" value="ECO:0007669"/>
    <property type="project" value="InterPro"/>
</dbReference>
<proteinExistence type="predicted"/>
<comment type="caution">
    <text evidence="2">The sequence shown here is derived from an EMBL/GenBank/DDBJ whole genome shotgun (WGS) entry which is preliminary data.</text>
</comment>
<dbReference type="EMBL" id="SUMB01000002">
    <property type="protein sequence ID" value="TJZ57137.1"/>
    <property type="molecule type" value="Genomic_DNA"/>
</dbReference>
<reference evidence="2 3" key="1">
    <citation type="submission" date="2019-04" db="EMBL/GenBank/DDBJ databases">
        <title>Streptomyces piniterrae sp. nov., a heliquinomycin-producing actinomycete isolated from rhizosphere soil of Pinus yunnanensis.</title>
        <authorList>
            <person name="Zhuang X."/>
            <person name="Zhao J."/>
        </authorList>
    </citation>
    <scope>NUCLEOTIDE SEQUENCE [LARGE SCALE GENOMIC DNA]</scope>
    <source>
        <strain evidence="3">jys28</strain>
    </source>
</reference>
<protein>
    <submittedName>
        <fullName evidence="2">GNAT family N-acetyltransferase</fullName>
    </submittedName>
</protein>
<evidence type="ECO:0000313" key="3">
    <source>
        <dbReference type="Proteomes" id="UP000308697"/>
    </source>
</evidence>
<dbReference type="PROSITE" id="PS51186">
    <property type="entry name" value="GNAT"/>
    <property type="match status" value="1"/>
</dbReference>
<dbReference type="PANTHER" id="PTHR43233:SF1">
    <property type="entry name" value="FAMILY N-ACETYLTRANSFERASE, PUTATIVE (AFU_ORTHOLOGUE AFUA_6G03350)-RELATED"/>
    <property type="match status" value="1"/>
</dbReference>
<name>A0A4U0NRK5_9ACTN</name>
<dbReference type="Proteomes" id="UP000308697">
    <property type="component" value="Unassembled WGS sequence"/>
</dbReference>
<feature type="domain" description="N-acetyltransferase" evidence="1">
    <location>
        <begin position="11"/>
        <end position="142"/>
    </location>
</feature>
<dbReference type="InterPro" id="IPR053144">
    <property type="entry name" value="Acetyltransferase_Butenolide"/>
</dbReference>
<dbReference type="CDD" id="cd04301">
    <property type="entry name" value="NAT_SF"/>
    <property type="match status" value="1"/>
</dbReference>
<accession>A0A4U0NRK5</accession>
<dbReference type="AlphaFoldDB" id="A0A4U0NRK5"/>
<evidence type="ECO:0000313" key="2">
    <source>
        <dbReference type="EMBL" id="TJZ57137.1"/>
    </source>
</evidence>
<keyword evidence="2" id="KW-0808">Transferase</keyword>
<evidence type="ECO:0000259" key="1">
    <source>
        <dbReference type="PROSITE" id="PS51186"/>
    </source>
</evidence>
<dbReference type="InterPro" id="IPR000182">
    <property type="entry name" value="GNAT_dom"/>
</dbReference>
<dbReference type="RefSeq" id="WP_136738757.1">
    <property type="nucleotide sequence ID" value="NZ_SUMB01000002.1"/>
</dbReference>